<evidence type="ECO:0000256" key="3">
    <source>
        <dbReference type="ARBA" id="ARBA00023065"/>
    </source>
</evidence>
<accession>A0A0S7WI55</accession>
<comment type="similarity">
    <text evidence="1">Belongs to the V-ATPase F subunit family.</text>
</comment>
<name>A0A0S7WI55_UNCT6</name>
<dbReference type="Proteomes" id="UP000051124">
    <property type="component" value="Unassembled WGS sequence"/>
</dbReference>
<dbReference type="Pfam" id="PF01990">
    <property type="entry name" value="ATP-synt_F"/>
    <property type="match status" value="1"/>
</dbReference>
<reference evidence="4 5" key="1">
    <citation type="journal article" date="2015" name="Microbiome">
        <title>Genomic resolution of linkages in carbon, nitrogen, and sulfur cycling among widespread estuary sediment bacteria.</title>
        <authorList>
            <person name="Baker B.J."/>
            <person name="Lazar C.S."/>
            <person name="Teske A.P."/>
            <person name="Dick G.J."/>
        </authorList>
    </citation>
    <scope>NUCLEOTIDE SEQUENCE [LARGE SCALE GENOMIC DNA]</scope>
    <source>
        <strain evidence="4">DG_26</strain>
    </source>
</reference>
<gene>
    <name evidence="4" type="ORF">AMJ40_04520</name>
</gene>
<dbReference type="SUPFAM" id="SSF159468">
    <property type="entry name" value="AtpF-like"/>
    <property type="match status" value="1"/>
</dbReference>
<evidence type="ECO:0008006" key="6">
    <source>
        <dbReference type="Google" id="ProtNLM"/>
    </source>
</evidence>
<protein>
    <recommendedName>
        <fullName evidence="6">ATP synthase subunit F</fullName>
    </recommendedName>
</protein>
<evidence type="ECO:0000313" key="5">
    <source>
        <dbReference type="Proteomes" id="UP000051124"/>
    </source>
</evidence>
<proteinExistence type="inferred from homology"/>
<dbReference type="AlphaFoldDB" id="A0A0S7WI55"/>
<sequence>MYSKMAVVGERELILSFKALGIGVFPVENLNEAEERVKQLVDQGYSLILVTEGFASGMRELLHTLRMKPGTTITPIPTAAGSEGYALEELKAVLRKAVGVDIFG</sequence>
<evidence type="ECO:0000256" key="1">
    <source>
        <dbReference type="ARBA" id="ARBA00010148"/>
    </source>
</evidence>
<dbReference type="EMBL" id="LIZT01000038">
    <property type="protein sequence ID" value="KPJ49876.1"/>
    <property type="molecule type" value="Genomic_DNA"/>
</dbReference>
<dbReference type="Gene3D" id="3.40.50.10580">
    <property type="entry name" value="ATPase, V1 complex, subunit F"/>
    <property type="match status" value="1"/>
</dbReference>
<keyword evidence="3" id="KW-0406">Ion transport</keyword>
<dbReference type="GO" id="GO:0046961">
    <property type="term" value="F:proton-transporting ATPase activity, rotational mechanism"/>
    <property type="evidence" value="ECO:0007669"/>
    <property type="project" value="InterPro"/>
</dbReference>
<keyword evidence="2" id="KW-0813">Transport</keyword>
<comment type="caution">
    <text evidence="4">The sequence shown here is derived from an EMBL/GenBank/DDBJ whole genome shotgun (WGS) entry which is preliminary data.</text>
</comment>
<evidence type="ECO:0000256" key="2">
    <source>
        <dbReference type="ARBA" id="ARBA00022448"/>
    </source>
</evidence>
<dbReference type="InterPro" id="IPR036906">
    <property type="entry name" value="ATPase_V1_fsu_sf"/>
</dbReference>
<dbReference type="InterPro" id="IPR008218">
    <property type="entry name" value="ATPase_V1-cplx_f_g_su"/>
</dbReference>
<organism evidence="4 5">
    <name type="scientific">candidate division TA06 bacterium DG_26</name>
    <dbReference type="NCBI Taxonomy" id="1703771"/>
    <lineage>
        <taxon>Bacteria</taxon>
        <taxon>Bacteria division TA06</taxon>
    </lineage>
</organism>
<evidence type="ECO:0000313" key="4">
    <source>
        <dbReference type="EMBL" id="KPJ49876.1"/>
    </source>
</evidence>